<dbReference type="RefSeq" id="XP_062779655.1">
    <property type="nucleotide sequence ID" value="XM_062923604.1"/>
</dbReference>
<sequence length="91" mass="10461">MEHRQSCSDMLQPHPFANGSIFLPFGSDGASRQSAMQAIWSGEMNPHREWRKAISDETWGLPWRALQHYTVMLMTSAYPSALYTEHYPQGF</sequence>
<evidence type="ECO:0000313" key="2">
    <source>
        <dbReference type="Proteomes" id="UP001322277"/>
    </source>
</evidence>
<reference evidence="2" key="1">
    <citation type="journal article" date="2023" name="bioRxiv">
        <title>Complete genome of the Medicago anthracnose fungus, Colletotrichum destructivum, reveals a mini-chromosome-like region within a core chromosome.</title>
        <authorList>
            <person name="Lapalu N."/>
            <person name="Simon A."/>
            <person name="Lu A."/>
            <person name="Plaumann P.-L."/>
            <person name="Amselem J."/>
            <person name="Pigne S."/>
            <person name="Auger A."/>
            <person name="Koch C."/>
            <person name="Dallery J.-F."/>
            <person name="O'Connell R.J."/>
        </authorList>
    </citation>
    <scope>NUCLEOTIDE SEQUENCE [LARGE SCALE GENOMIC DNA]</scope>
    <source>
        <strain evidence="2">CBS 520.97</strain>
    </source>
</reference>
<keyword evidence="2" id="KW-1185">Reference proteome</keyword>
<dbReference type="AlphaFoldDB" id="A0AAX4IGE1"/>
<evidence type="ECO:0000313" key="1">
    <source>
        <dbReference type="EMBL" id="WQF82431.1"/>
    </source>
</evidence>
<accession>A0AAX4IGE1</accession>
<name>A0AAX4IGE1_9PEZI</name>
<dbReference type="Proteomes" id="UP001322277">
    <property type="component" value="Chromosome 4"/>
</dbReference>
<organism evidence="1 2">
    <name type="scientific">Colletotrichum destructivum</name>
    <dbReference type="NCBI Taxonomy" id="34406"/>
    <lineage>
        <taxon>Eukaryota</taxon>
        <taxon>Fungi</taxon>
        <taxon>Dikarya</taxon>
        <taxon>Ascomycota</taxon>
        <taxon>Pezizomycotina</taxon>
        <taxon>Sordariomycetes</taxon>
        <taxon>Hypocreomycetidae</taxon>
        <taxon>Glomerellales</taxon>
        <taxon>Glomerellaceae</taxon>
        <taxon>Colletotrichum</taxon>
        <taxon>Colletotrichum destructivum species complex</taxon>
    </lineage>
</organism>
<gene>
    <name evidence="1" type="ORF">CDEST_07445</name>
</gene>
<dbReference type="GeneID" id="87943948"/>
<proteinExistence type="predicted"/>
<dbReference type="KEGG" id="cdet:87943948"/>
<protein>
    <submittedName>
        <fullName evidence="1">Uncharacterized protein</fullName>
    </submittedName>
</protein>
<dbReference type="EMBL" id="CP137308">
    <property type="protein sequence ID" value="WQF82431.1"/>
    <property type="molecule type" value="Genomic_DNA"/>
</dbReference>